<dbReference type="AlphaFoldDB" id="A0A5S5DWN2"/>
<keyword evidence="2" id="KW-1185">Reference proteome</keyword>
<dbReference type="RefSeq" id="WP_148869212.1">
    <property type="nucleotide sequence ID" value="NZ_VNIA01000001.1"/>
</dbReference>
<evidence type="ECO:0000313" key="2">
    <source>
        <dbReference type="Proteomes" id="UP000323136"/>
    </source>
</evidence>
<dbReference type="Proteomes" id="UP000323136">
    <property type="component" value="Unassembled WGS sequence"/>
</dbReference>
<accession>A0A5S5DWN2</accession>
<proteinExistence type="predicted"/>
<comment type="caution">
    <text evidence="1">The sequence shown here is derived from an EMBL/GenBank/DDBJ whole genome shotgun (WGS) entry which is preliminary data.</text>
</comment>
<reference evidence="1 2" key="1">
    <citation type="submission" date="2019-07" db="EMBL/GenBank/DDBJ databases">
        <title>Genomic Encyclopedia of Type Strains, Phase IV (KMG-IV): sequencing the most valuable type-strain genomes for metagenomic binning, comparative biology and taxonomic classification.</title>
        <authorList>
            <person name="Goeker M."/>
        </authorList>
    </citation>
    <scope>NUCLEOTIDE SEQUENCE [LARGE SCALE GENOMIC DNA]</scope>
    <source>
        <strain evidence="1 2">DSM 18961</strain>
    </source>
</reference>
<dbReference type="EMBL" id="VNIA01000001">
    <property type="protein sequence ID" value="TYQ00334.1"/>
    <property type="molecule type" value="Genomic_DNA"/>
</dbReference>
<dbReference type="OrthoDB" id="1274341at2"/>
<sequence>MKKQILNLGKALNKAEQKLINGGKEQCDSHYQCGSGSCCNTSGWCQKFGDQGNTGFLCDGSLINL</sequence>
<organism evidence="1 2">
    <name type="scientific">Tenacibaculum adriaticum</name>
    <dbReference type="NCBI Taxonomy" id="413713"/>
    <lineage>
        <taxon>Bacteria</taxon>
        <taxon>Pseudomonadati</taxon>
        <taxon>Bacteroidota</taxon>
        <taxon>Flavobacteriia</taxon>
        <taxon>Flavobacteriales</taxon>
        <taxon>Flavobacteriaceae</taxon>
        <taxon>Tenacibaculum</taxon>
    </lineage>
</organism>
<evidence type="ECO:0000313" key="1">
    <source>
        <dbReference type="EMBL" id="TYQ00334.1"/>
    </source>
</evidence>
<name>A0A5S5DWN2_9FLAO</name>
<protein>
    <submittedName>
        <fullName evidence="1">Uncharacterized protein</fullName>
    </submittedName>
</protein>
<gene>
    <name evidence="1" type="ORF">C7447_101946</name>
</gene>